<keyword evidence="1" id="KW-1133">Transmembrane helix</keyword>
<feature type="transmembrane region" description="Helical" evidence="1">
    <location>
        <begin position="49"/>
        <end position="73"/>
    </location>
</feature>
<organism evidence="2">
    <name type="scientific">Lacrimispora sp. BS-2</name>
    <dbReference type="NCBI Taxonomy" id="3151850"/>
    <lineage>
        <taxon>Bacteria</taxon>
        <taxon>Bacillati</taxon>
        <taxon>Bacillota</taxon>
        <taxon>Clostridia</taxon>
        <taxon>Lachnospirales</taxon>
        <taxon>Lachnospiraceae</taxon>
        <taxon>Lacrimispora</taxon>
    </lineage>
</organism>
<evidence type="ECO:0000313" key="2">
    <source>
        <dbReference type="EMBL" id="XBS55731.1"/>
    </source>
</evidence>
<name>A0AAU7PVJ5_9FIRM</name>
<keyword evidence="1" id="KW-0472">Membrane</keyword>
<protein>
    <submittedName>
        <fullName evidence="2">Uncharacterized protein</fullName>
    </submittedName>
</protein>
<proteinExistence type="predicted"/>
<dbReference type="EMBL" id="CP157940">
    <property type="protein sequence ID" value="XBS55731.1"/>
    <property type="molecule type" value="Genomic_DNA"/>
</dbReference>
<gene>
    <name evidence="2" type="ORF">ABFV83_08080</name>
</gene>
<dbReference type="RefSeq" id="WP_349948381.1">
    <property type="nucleotide sequence ID" value="NZ_CP157940.1"/>
</dbReference>
<accession>A0AAU7PVJ5</accession>
<feature type="transmembrane region" description="Helical" evidence="1">
    <location>
        <begin position="85"/>
        <end position="106"/>
    </location>
</feature>
<reference evidence="2" key="1">
    <citation type="submission" date="2024-06" db="EMBL/GenBank/DDBJ databases">
        <title>Lacrimispora cavernae sp. nov., a novel anaerobe isolated from bat guano pile inside a cave.</title>
        <authorList>
            <person name="Miller S.L."/>
            <person name="Lu N."/>
            <person name="King J."/>
            <person name="Sankaranarayanan K."/>
            <person name="Lawson P.A."/>
        </authorList>
    </citation>
    <scope>NUCLEOTIDE SEQUENCE</scope>
    <source>
        <strain evidence="2">BS-2</strain>
    </source>
</reference>
<feature type="transmembrane region" description="Helical" evidence="1">
    <location>
        <begin position="21"/>
        <end position="43"/>
    </location>
</feature>
<sequence length="207" mass="23646">MGGMKISFQEGSYTKPLQKEKAYSIPGIILLCFAIVHSLSLVFTAVSMLAVLLTTLTLLTSVLFVPMLSLITIVQAIRYRKQKIYFRNSLLSVLISIGLIACGWFVEPYISPLLSDFKTDLQISRYQTVVDKIHRGEIEKGTAFSVGGEAGHEDVAFLQYAIRFGASEFMVYSEDDRIDTKLLMEYDYEDRTDIRIKENWYRIRIED</sequence>
<keyword evidence="1" id="KW-0812">Transmembrane</keyword>
<evidence type="ECO:0000256" key="1">
    <source>
        <dbReference type="SAM" id="Phobius"/>
    </source>
</evidence>
<dbReference type="AlphaFoldDB" id="A0AAU7PVJ5"/>